<dbReference type="AlphaFoldDB" id="A0A3D9S228"/>
<feature type="domain" description="Outer membrane protein beta-barrel" evidence="10">
    <location>
        <begin position="372"/>
        <end position="787"/>
    </location>
</feature>
<dbReference type="SUPFAM" id="SSF56935">
    <property type="entry name" value="Porins"/>
    <property type="match status" value="1"/>
</dbReference>
<evidence type="ECO:0000313" key="12">
    <source>
        <dbReference type="Proteomes" id="UP000256429"/>
    </source>
</evidence>
<evidence type="ECO:0000256" key="1">
    <source>
        <dbReference type="ARBA" id="ARBA00004571"/>
    </source>
</evidence>
<dbReference type="Gene3D" id="2.60.40.1120">
    <property type="entry name" value="Carboxypeptidase-like, regulatory domain"/>
    <property type="match status" value="1"/>
</dbReference>
<feature type="region of interest" description="Disordered" evidence="8">
    <location>
        <begin position="793"/>
        <end position="814"/>
    </location>
</feature>
<keyword evidence="12" id="KW-1185">Reference proteome</keyword>
<feature type="signal peptide" evidence="9">
    <location>
        <begin position="1"/>
        <end position="18"/>
    </location>
</feature>
<evidence type="ECO:0000256" key="3">
    <source>
        <dbReference type="ARBA" id="ARBA00022452"/>
    </source>
</evidence>
<dbReference type="RefSeq" id="WP_115877616.1">
    <property type="nucleotide sequence ID" value="NZ_QTTQ01000009.1"/>
</dbReference>
<dbReference type="EMBL" id="QTTQ01000009">
    <property type="protein sequence ID" value="REE82915.1"/>
    <property type="molecule type" value="Genomic_DNA"/>
</dbReference>
<keyword evidence="3 7" id="KW-1134">Transmembrane beta strand</keyword>
<feature type="chain" id="PRO_5017696772" evidence="9">
    <location>
        <begin position="19"/>
        <end position="814"/>
    </location>
</feature>
<keyword evidence="4 7" id="KW-0812">Transmembrane</keyword>
<evidence type="ECO:0000256" key="7">
    <source>
        <dbReference type="PROSITE-ProRule" id="PRU01360"/>
    </source>
</evidence>
<dbReference type="SUPFAM" id="SSF49464">
    <property type="entry name" value="Carboxypeptidase regulatory domain-like"/>
    <property type="match status" value="1"/>
</dbReference>
<keyword evidence="5 7" id="KW-0472">Membrane</keyword>
<dbReference type="InterPro" id="IPR008969">
    <property type="entry name" value="CarboxyPept-like_regulatory"/>
</dbReference>
<evidence type="ECO:0000259" key="10">
    <source>
        <dbReference type="Pfam" id="PF14905"/>
    </source>
</evidence>
<comment type="caution">
    <text evidence="11">The sequence shown here is derived from an EMBL/GenBank/DDBJ whole genome shotgun (WGS) entry which is preliminary data.</text>
</comment>
<dbReference type="PANTHER" id="PTHR40980">
    <property type="entry name" value="PLUG DOMAIN-CONTAINING PROTEIN"/>
    <property type="match status" value="1"/>
</dbReference>
<accession>A0A3D9S228</accession>
<dbReference type="Gene3D" id="2.40.170.20">
    <property type="entry name" value="TonB-dependent receptor, beta-barrel domain"/>
    <property type="match status" value="1"/>
</dbReference>
<keyword evidence="2 7" id="KW-0813">Transport</keyword>
<keyword evidence="6 7" id="KW-0998">Cell outer membrane</keyword>
<dbReference type="PANTHER" id="PTHR40980:SF4">
    <property type="entry name" value="TONB-DEPENDENT RECEPTOR-LIKE BETA-BARREL DOMAIN-CONTAINING PROTEIN"/>
    <property type="match status" value="1"/>
</dbReference>
<dbReference type="GO" id="GO:0009279">
    <property type="term" value="C:cell outer membrane"/>
    <property type="evidence" value="ECO:0007669"/>
    <property type="project" value="UniProtKB-SubCell"/>
</dbReference>
<organism evidence="11 12">
    <name type="scientific">Lutibacter oceani</name>
    <dbReference type="NCBI Taxonomy" id="1853311"/>
    <lineage>
        <taxon>Bacteria</taxon>
        <taxon>Pseudomonadati</taxon>
        <taxon>Bacteroidota</taxon>
        <taxon>Flavobacteriia</taxon>
        <taxon>Flavobacteriales</taxon>
        <taxon>Flavobacteriaceae</taxon>
        <taxon>Lutibacter</taxon>
    </lineage>
</organism>
<dbReference type="InterPro" id="IPR036942">
    <property type="entry name" value="Beta-barrel_TonB_sf"/>
</dbReference>
<keyword evidence="9" id="KW-0732">Signal</keyword>
<dbReference type="InterPro" id="IPR039426">
    <property type="entry name" value="TonB-dep_rcpt-like"/>
</dbReference>
<evidence type="ECO:0000256" key="5">
    <source>
        <dbReference type="ARBA" id="ARBA00023136"/>
    </source>
</evidence>
<keyword evidence="11" id="KW-0675">Receptor</keyword>
<dbReference type="Gene3D" id="2.170.130.10">
    <property type="entry name" value="TonB-dependent receptor, plug domain"/>
    <property type="match status" value="1"/>
</dbReference>
<evidence type="ECO:0000256" key="4">
    <source>
        <dbReference type="ARBA" id="ARBA00022692"/>
    </source>
</evidence>
<comment type="subcellular location">
    <subcellularLocation>
        <location evidence="1 7">Cell outer membrane</location>
        <topology evidence="1 7">Multi-pass membrane protein</topology>
    </subcellularLocation>
</comment>
<reference evidence="11 12" key="1">
    <citation type="submission" date="2018-08" db="EMBL/GenBank/DDBJ databases">
        <title>Genomic Encyclopedia of Type Strains, Phase III (KMG-III): the genomes of soil and plant-associated and newly described type strains.</title>
        <authorList>
            <person name="Whitman W."/>
        </authorList>
    </citation>
    <scope>NUCLEOTIDE SEQUENCE [LARGE SCALE GENOMIC DNA]</scope>
    <source>
        <strain evidence="11 12">325-5</strain>
    </source>
</reference>
<dbReference type="OrthoDB" id="8764943at2"/>
<protein>
    <submittedName>
        <fullName evidence="11">Outer membrane receptor protein involved in Fe transport</fullName>
    </submittedName>
</protein>
<comment type="similarity">
    <text evidence="7">Belongs to the TonB-dependent receptor family.</text>
</comment>
<dbReference type="Pfam" id="PF13715">
    <property type="entry name" value="CarbopepD_reg_2"/>
    <property type="match status" value="1"/>
</dbReference>
<dbReference type="PROSITE" id="PS52016">
    <property type="entry name" value="TONB_DEPENDENT_REC_3"/>
    <property type="match status" value="1"/>
</dbReference>
<dbReference type="Proteomes" id="UP000256429">
    <property type="component" value="Unassembled WGS sequence"/>
</dbReference>
<evidence type="ECO:0000256" key="2">
    <source>
        <dbReference type="ARBA" id="ARBA00022448"/>
    </source>
</evidence>
<evidence type="ECO:0000256" key="6">
    <source>
        <dbReference type="ARBA" id="ARBA00023237"/>
    </source>
</evidence>
<sequence>MKKIFLLCSILLSLTISAQLPSNNNPKTGVVYGKVIDASSQQAIPYVTIIVKDAAKKPTTGGITDDNGNFSIKQLSEGKNFIEIQFIGYKTEIKEINISKTDSRIDLGTIYLKEEASQLNEVVVVAETSTVSQKIDRKVINVGKDLTAAGTTASELLNNVQSVSVDSQTGNISLRGNENVRVLVDGKPTNIDAAQLLKQIPSTSIKSVELITNPSAKYNPEGMSGIINIVLHKNSNIGFNGSANTGLTMGKNNRFNGSLDMNFKTGKVNFFANYGINDGKSENYGIVERNDNNSVQNFDMLDNSTSHLLKVGADIYINEKNTFSFYTTQNMTENIFNGDTRVTFDNILDSSSPMLVNGERNSQAYNFNYTLDFEKKGHSIEFEANFSDSDSPESADYKELVRPFDLTSNYNDIIKNERGTRLYNIDYTNPLSENSKLELGLEARFNETTNNNITTQHEFIYDSNNELINDGNGWYETKLKEFTSFDYNRDIYAGYVNYNQQINKVSMQLGARFEQYNVEGSFVKGSETLNYSDKIFSVYPSAFFTYNPSEKNQFQLSYSRRVDRPSIGQVNPIREWSTPLITSVGNPNLKPQFTNSYEFNYTKQHNKGSFTIGTFYRRVNDNINRTLNIDPLDEDKVELSFNNTASNDRYGFEVSSNYKVAKWWRTNASFDLYTQKESGLANGEQIEVTNNTLNFRLSNSFTATKNLRFQLFAMYRGGGKSIQFKVDPMWMINTGASLNVLKGKGTISLRVNDIFEGMKFKFESENPYPYTGQFNWESRTAYLGFMYRFGGGKNKAKGRKSRDNNETQSGGGFI</sequence>
<proteinExistence type="inferred from homology"/>
<name>A0A3D9S228_9FLAO</name>
<evidence type="ECO:0000256" key="9">
    <source>
        <dbReference type="SAM" id="SignalP"/>
    </source>
</evidence>
<gene>
    <name evidence="11" type="ORF">BX611_0190</name>
</gene>
<dbReference type="InterPro" id="IPR037066">
    <property type="entry name" value="Plug_dom_sf"/>
</dbReference>
<evidence type="ECO:0000313" key="11">
    <source>
        <dbReference type="EMBL" id="REE82915.1"/>
    </source>
</evidence>
<dbReference type="Pfam" id="PF14905">
    <property type="entry name" value="OMP_b-brl_3"/>
    <property type="match status" value="1"/>
</dbReference>
<evidence type="ECO:0000256" key="8">
    <source>
        <dbReference type="SAM" id="MobiDB-lite"/>
    </source>
</evidence>
<dbReference type="InterPro" id="IPR041700">
    <property type="entry name" value="OMP_b-brl_3"/>
</dbReference>